<keyword evidence="2" id="KW-1185">Reference proteome</keyword>
<evidence type="ECO:0000313" key="2">
    <source>
        <dbReference type="Proteomes" id="UP000772591"/>
    </source>
</evidence>
<dbReference type="EMBL" id="JADEVO010000054">
    <property type="protein sequence ID" value="MBN3968480.1"/>
    <property type="molecule type" value="Genomic_DNA"/>
</dbReference>
<protein>
    <submittedName>
        <fullName evidence="1">Uncharacterized protein</fullName>
    </submittedName>
</protein>
<evidence type="ECO:0000313" key="1">
    <source>
        <dbReference type="EMBL" id="MBN3968480.1"/>
    </source>
</evidence>
<reference evidence="1 2" key="1">
    <citation type="journal article" date="2021" name="Int. J. Syst. Evol. Microbiol.">
        <title>Pseudomonas piscium sp. nov., Pseudomonas pisciculturae sp. nov., Pseudomonas mucoides sp. nov. and Pseudomonas neuropathica sp. nov. isolated from rainbow trout.</title>
        <authorList>
            <person name="Duman M."/>
            <person name="Mulet M."/>
            <person name="Altun S."/>
            <person name="Saticioglu I.B."/>
            <person name="Gomila M."/>
            <person name="Lalucat J."/>
            <person name="Garcia-Valdes E."/>
        </authorList>
    </citation>
    <scope>NUCLEOTIDE SEQUENCE [LARGE SCALE GENOMIC DNA]</scope>
    <source>
        <strain evidence="1 2">LMG 28632</strain>
    </source>
</reference>
<dbReference type="RefSeq" id="WP_205894043.1">
    <property type="nucleotide sequence ID" value="NZ_JADEVO010000054.1"/>
</dbReference>
<sequence length="119" mass="13398">MWNLRDKIGAYKSAEEFIAKNADSKFVVDFYETNDKGGGAFVDRKRITGRIYAAGKMRSPIWIFVLKEDNGRATARIAGTRSEVMTSVEKMKQLLLDNDMLIEQTVVCTSRQEINSVAA</sequence>
<accession>A0ABS3AMV3</accession>
<proteinExistence type="predicted"/>
<comment type="caution">
    <text evidence="1">The sequence shown here is derived from an EMBL/GenBank/DDBJ whole genome shotgun (WGS) entry which is preliminary data.</text>
</comment>
<organism evidence="1 2">
    <name type="scientific">Pseudomonas gregormendelii</name>
    <dbReference type="NCBI Taxonomy" id="1628277"/>
    <lineage>
        <taxon>Bacteria</taxon>
        <taxon>Pseudomonadati</taxon>
        <taxon>Pseudomonadota</taxon>
        <taxon>Gammaproteobacteria</taxon>
        <taxon>Pseudomonadales</taxon>
        <taxon>Pseudomonadaceae</taxon>
        <taxon>Pseudomonas</taxon>
    </lineage>
</organism>
<dbReference type="Proteomes" id="UP000772591">
    <property type="component" value="Unassembled WGS sequence"/>
</dbReference>
<gene>
    <name evidence="1" type="ORF">IMW75_24820</name>
</gene>
<name>A0ABS3AMV3_9PSED</name>